<dbReference type="Gene3D" id="1.10.8.60">
    <property type="match status" value="1"/>
</dbReference>
<gene>
    <name evidence="8" type="primary">RuvB</name>
    <name evidence="8" type="ORF">kuste2706</name>
</gene>
<feature type="domain" description="AAA+ ATPase" evidence="7">
    <location>
        <begin position="84"/>
        <end position="202"/>
    </location>
</feature>
<keyword evidence="5" id="KW-0547">Nucleotide-binding</keyword>
<dbReference type="InterPro" id="IPR003593">
    <property type="entry name" value="AAA+_ATPase"/>
</dbReference>
<dbReference type="SMART" id="SM00382">
    <property type="entry name" value="AAA"/>
    <property type="match status" value="1"/>
</dbReference>
<dbReference type="Gene3D" id="1.20.272.10">
    <property type="match status" value="1"/>
</dbReference>
<evidence type="ECO:0000256" key="2">
    <source>
        <dbReference type="ARBA" id="ARBA00008959"/>
    </source>
</evidence>
<keyword evidence="6" id="KW-0067">ATP-binding</keyword>
<keyword evidence="8" id="KW-0378">Hydrolase</keyword>
<dbReference type="SUPFAM" id="SSF48019">
    <property type="entry name" value="post-AAA+ oligomerization domain-like"/>
    <property type="match status" value="1"/>
</dbReference>
<accession>Q1Q7A7</accession>
<evidence type="ECO:0000256" key="5">
    <source>
        <dbReference type="ARBA" id="ARBA00022741"/>
    </source>
</evidence>
<dbReference type="CDD" id="cd00009">
    <property type="entry name" value="AAA"/>
    <property type="match status" value="1"/>
</dbReference>
<dbReference type="GO" id="GO:0006261">
    <property type="term" value="P:DNA-templated DNA replication"/>
    <property type="evidence" value="ECO:0007669"/>
    <property type="project" value="TreeGrafter"/>
</dbReference>
<dbReference type="CDD" id="cd18139">
    <property type="entry name" value="HLD_clamp_RarA"/>
    <property type="match status" value="1"/>
</dbReference>
<keyword evidence="8" id="KW-0347">Helicase</keyword>
<dbReference type="InterPro" id="IPR051314">
    <property type="entry name" value="AAA_ATPase_RarA/MGS1/WRNIP1"/>
</dbReference>
<evidence type="ECO:0000256" key="4">
    <source>
        <dbReference type="ARBA" id="ARBA00022705"/>
    </source>
</evidence>
<comment type="function">
    <text evidence="1">DNA-dependent ATPase that plays important roles in cellular responses to stalled DNA replication processes.</text>
</comment>
<sequence>MFLTIRVKLVEKQYLFPKASLKEKRNEALITKKVQRSLFDTVRDDTKKSPLADRMRPRNLSEFVGQEHLVGEGKILRSFIENKELVSLIFWGPPGVGKTTLALIIANAMNAHFITFSAVLSGVKEIRAVIEEAKEQLKFNGKRTVLFVDEIHRFNKAQQDSFLHHVEDGTITLIGATTENPSFEVNSPLLSRCKVLVLEPLRKSHITAILLNALSDRESGLGGQKIEIPQDVIDFIAEFSHGEARAALNTLETAIMLVRPNEKDIRPVTMEIAMEAMQRKALLYDKGGEEHYNVISAFIKSMRGSDPDAALYWLARMLEAGEDPLFIVRRMVIFAAEDIGNADPAALQLAVSVKDAFHFVGMPEGWIPLAQGVTYLACAPKSNASYMAYLAAIKDVRERGALPAPMHVRNAPTTLMKGMGYGKDYKYPHSFGGYVEQSYLPKELDSKEYYHPTQNGFDAEIRKRLSFYKSKRKGLEDE</sequence>
<proteinExistence type="inferred from homology"/>
<dbReference type="InterPro" id="IPR032423">
    <property type="entry name" value="AAA_assoc_2"/>
</dbReference>
<dbReference type="GO" id="GO:0016887">
    <property type="term" value="F:ATP hydrolysis activity"/>
    <property type="evidence" value="ECO:0007669"/>
    <property type="project" value="InterPro"/>
</dbReference>
<dbReference type="FunFam" id="3.40.50.300:FF:000137">
    <property type="entry name" value="Replication-associated recombination protein A"/>
    <property type="match status" value="1"/>
</dbReference>
<dbReference type="Gene3D" id="1.10.3710.10">
    <property type="entry name" value="DNA polymerase III clamp loader subunits, C-terminal domain"/>
    <property type="match status" value="1"/>
</dbReference>
<reference evidence="8" key="2">
    <citation type="submission" date="2006-01" db="EMBL/GenBank/DDBJ databases">
        <authorList>
            <person name="Genoscope"/>
        </authorList>
    </citation>
    <scope>NUCLEOTIDE SEQUENCE</scope>
</reference>
<dbReference type="Gene3D" id="3.40.50.300">
    <property type="entry name" value="P-loop containing nucleotide triphosphate hydrolases"/>
    <property type="match status" value="1"/>
</dbReference>
<dbReference type="InterPro" id="IPR027417">
    <property type="entry name" value="P-loop_NTPase"/>
</dbReference>
<evidence type="ECO:0000256" key="1">
    <source>
        <dbReference type="ARBA" id="ARBA00002393"/>
    </source>
</evidence>
<reference evidence="8" key="1">
    <citation type="journal article" date="2006" name="Nature">
        <title>Deciphering the evolution and metabolism of an anammox bacterium from a community genome.</title>
        <authorList>
            <person name="Strous M."/>
            <person name="Pelletier E."/>
            <person name="Mangenot S."/>
            <person name="Rattei T."/>
            <person name="Lehner A."/>
            <person name="Taylor M.W."/>
            <person name="Horn M."/>
            <person name="Daims H."/>
            <person name="Bartol-Mavel D."/>
            <person name="Wincker P."/>
            <person name="Barbe V."/>
            <person name="Fonknechten N."/>
            <person name="Vallenet D."/>
            <person name="Segurens B."/>
            <person name="Schenowitz-Truong C."/>
            <person name="Medigue C."/>
            <person name="Collingro A."/>
            <person name="Snel B."/>
            <person name="Dutilh B.E."/>
            <person name="OpDenCamp H.J.M."/>
            <person name="vanDerDrift C."/>
            <person name="Cirpus I."/>
            <person name="vanDePas-Schoonen K.T."/>
            <person name="Harhangi H.R."/>
            <person name="vanNiftrik L."/>
            <person name="Schmid M."/>
            <person name="Keltjens J."/>
            <person name="vanDeVossenberg J."/>
            <person name="Kartal B."/>
            <person name="Meier H."/>
            <person name="Frishman D."/>
            <person name="Huynen M.A."/>
            <person name="Mewes H."/>
            <person name="Weissenbach J."/>
            <person name="Jetten M.S.M."/>
            <person name="Wagner M."/>
            <person name="LePaslier D."/>
        </authorList>
    </citation>
    <scope>NUCLEOTIDE SEQUENCE</scope>
</reference>
<dbReference type="Pfam" id="PF12002">
    <property type="entry name" value="MgsA_C"/>
    <property type="match status" value="1"/>
</dbReference>
<dbReference type="AlphaFoldDB" id="Q1Q7A7"/>
<dbReference type="GO" id="GO:0003677">
    <property type="term" value="F:DNA binding"/>
    <property type="evidence" value="ECO:0007669"/>
    <property type="project" value="InterPro"/>
</dbReference>
<dbReference type="InterPro" id="IPR021886">
    <property type="entry name" value="MgsA_C"/>
</dbReference>
<dbReference type="PANTHER" id="PTHR13779:SF7">
    <property type="entry name" value="ATPASE WRNIP1"/>
    <property type="match status" value="1"/>
</dbReference>
<name>Q1Q7A7_KUEST</name>
<keyword evidence="4" id="KW-0235">DNA replication</keyword>
<evidence type="ECO:0000313" key="8">
    <source>
        <dbReference type="EMBL" id="CAJ73456.1"/>
    </source>
</evidence>
<dbReference type="InterPro" id="IPR003959">
    <property type="entry name" value="ATPase_AAA_core"/>
</dbReference>
<dbReference type="EMBL" id="CT573071">
    <property type="protein sequence ID" value="CAJ73456.1"/>
    <property type="molecule type" value="Genomic_DNA"/>
</dbReference>
<protein>
    <recommendedName>
        <fullName evidence="3">Replication-associated recombination protein A</fullName>
    </recommendedName>
</protein>
<dbReference type="FunFam" id="1.20.272.10:FF:000001">
    <property type="entry name" value="Putative AAA family ATPase"/>
    <property type="match status" value="1"/>
</dbReference>
<dbReference type="GO" id="GO:0017116">
    <property type="term" value="F:single-stranded DNA helicase activity"/>
    <property type="evidence" value="ECO:0007669"/>
    <property type="project" value="TreeGrafter"/>
</dbReference>
<evidence type="ECO:0000256" key="6">
    <source>
        <dbReference type="ARBA" id="ARBA00022840"/>
    </source>
</evidence>
<dbReference type="GO" id="GO:0005524">
    <property type="term" value="F:ATP binding"/>
    <property type="evidence" value="ECO:0007669"/>
    <property type="project" value="UniProtKB-KW"/>
</dbReference>
<dbReference type="Pfam" id="PF00004">
    <property type="entry name" value="AAA"/>
    <property type="match status" value="1"/>
</dbReference>
<dbReference type="InterPro" id="IPR008921">
    <property type="entry name" value="DNA_pol3_clamp-load_cplx_C"/>
</dbReference>
<organism evidence="8">
    <name type="scientific">Kuenenia stuttgartiensis</name>
    <dbReference type="NCBI Taxonomy" id="174633"/>
    <lineage>
        <taxon>Bacteria</taxon>
        <taxon>Pseudomonadati</taxon>
        <taxon>Planctomycetota</taxon>
        <taxon>Candidatus Brocadiia</taxon>
        <taxon>Candidatus Brocadiales</taxon>
        <taxon>Candidatus Brocadiaceae</taxon>
        <taxon>Candidatus Kuenenia</taxon>
    </lineage>
</organism>
<evidence type="ECO:0000256" key="3">
    <source>
        <dbReference type="ARBA" id="ARBA00020776"/>
    </source>
</evidence>
<comment type="similarity">
    <text evidence="2">Belongs to the AAA ATPase family. RarA/MGS1/WRNIP1 subfamily.</text>
</comment>
<evidence type="ECO:0000259" key="7">
    <source>
        <dbReference type="SMART" id="SM00382"/>
    </source>
</evidence>
<dbReference type="SUPFAM" id="SSF52540">
    <property type="entry name" value="P-loop containing nucleoside triphosphate hydrolases"/>
    <property type="match status" value="1"/>
</dbReference>
<dbReference type="PANTHER" id="PTHR13779">
    <property type="entry name" value="WERNER HELICASE-INTERACTING PROTEIN 1 FAMILY MEMBER"/>
    <property type="match status" value="1"/>
</dbReference>
<dbReference type="GO" id="GO:0008047">
    <property type="term" value="F:enzyme activator activity"/>
    <property type="evidence" value="ECO:0007669"/>
    <property type="project" value="TreeGrafter"/>
</dbReference>
<dbReference type="GO" id="GO:0000731">
    <property type="term" value="P:DNA synthesis involved in DNA repair"/>
    <property type="evidence" value="ECO:0007669"/>
    <property type="project" value="TreeGrafter"/>
</dbReference>
<dbReference type="Pfam" id="PF16193">
    <property type="entry name" value="AAA_assoc_2"/>
    <property type="match status" value="1"/>
</dbReference>